<evidence type="ECO:0000313" key="10">
    <source>
        <dbReference type="Proteomes" id="UP001527925"/>
    </source>
</evidence>
<reference evidence="9 10" key="1">
    <citation type="submission" date="2023-09" db="EMBL/GenBank/DDBJ databases">
        <title>Pangenome analysis of Batrachochytrium dendrobatidis and related Chytrids.</title>
        <authorList>
            <person name="Yacoub M.N."/>
            <person name="Stajich J.E."/>
            <person name="James T.Y."/>
        </authorList>
    </citation>
    <scope>NUCLEOTIDE SEQUENCE [LARGE SCALE GENOMIC DNA]</scope>
    <source>
        <strain evidence="9 10">JEL0888</strain>
    </source>
</reference>
<protein>
    <recommendedName>
        <fullName evidence="8">PCI domain-containing protein</fullName>
    </recommendedName>
</protein>
<feature type="region of interest" description="Disordered" evidence="7">
    <location>
        <begin position="1"/>
        <end position="45"/>
    </location>
</feature>
<keyword evidence="4" id="KW-0963">Cytoplasm</keyword>
<feature type="domain" description="PCI" evidence="8">
    <location>
        <begin position="254"/>
        <end position="424"/>
    </location>
</feature>
<evidence type="ECO:0000256" key="4">
    <source>
        <dbReference type="ARBA" id="ARBA00022490"/>
    </source>
</evidence>
<evidence type="ECO:0000256" key="7">
    <source>
        <dbReference type="SAM" id="MobiDB-lite"/>
    </source>
</evidence>
<dbReference type="InterPro" id="IPR036390">
    <property type="entry name" value="WH_DNA-bd_sf"/>
</dbReference>
<dbReference type="Pfam" id="PF01399">
    <property type="entry name" value="PCI"/>
    <property type="match status" value="1"/>
</dbReference>
<keyword evidence="6" id="KW-0539">Nucleus</keyword>
<keyword evidence="10" id="KW-1185">Reference proteome</keyword>
<evidence type="ECO:0000256" key="3">
    <source>
        <dbReference type="ARBA" id="ARBA00008793"/>
    </source>
</evidence>
<comment type="caution">
    <text evidence="9">The sequence shown here is derived from an EMBL/GenBank/DDBJ whole genome shotgun (WGS) entry which is preliminary data.</text>
</comment>
<dbReference type="PROSITE" id="PS50250">
    <property type="entry name" value="PCI"/>
    <property type="match status" value="1"/>
</dbReference>
<dbReference type="InterPro" id="IPR000717">
    <property type="entry name" value="PCI_dom"/>
</dbReference>
<dbReference type="Gene3D" id="1.25.40.570">
    <property type="match status" value="1"/>
</dbReference>
<evidence type="ECO:0000256" key="6">
    <source>
        <dbReference type="ARBA" id="ARBA00023242"/>
    </source>
</evidence>
<evidence type="ECO:0000256" key="5">
    <source>
        <dbReference type="ARBA" id="ARBA00022790"/>
    </source>
</evidence>
<dbReference type="SUPFAM" id="SSF46785">
    <property type="entry name" value="Winged helix' DNA-binding domain"/>
    <property type="match status" value="1"/>
</dbReference>
<dbReference type="PANTHER" id="PTHR14145">
    <property type="entry name" value="26S PROTESOME SUBUNIT 6"/>
    <property type="match status" value="1"/>
</dbReference>
<comment type="subcellular location">
    <subcellularLocation>
        <location evidence="2">Cytoplasm</location>
    </subcellularLocation>
    <subcellularLocation>
        <location evidence="1">Nucleus</location>
    </subcellularLocation>
</comment>
<gene>
    <name evidence="9" type="ORF">HK105_201705</name>
</gene>
<evidence type="ECO:0000256" key="1">
    <source>
        <dbReference type="ARBA" id="ARBA00004123"/>
    </source>
</evidence>
<name>A0ABR4NHC9_9FUNG</name>
<evidence type="ECO:0000313" key="9">
    <source>
        <dbReference type="EMBL" id="KAL2918871.1"/>
    </source>
</evidence>
<dbReference type="InterPro" id="IPR045135">
    <property type="entry name" value="Rpn7_N"/>
</dbReference>
<dbReference type="PANTHER" id="PTHR14145:SF2">
    <property type="entry name" value="COP9 SIGNALOSOME COMPLEX SUBUNIT 1"/>
    <property type="match status" value="1"/>
</dbReference>
<organism evidence="9 10">
    <name type="scientific">Polyrhizophydium stewartii</name>
    <dbReference type="NCBI Taxonomy" id="2732419"/>
    <lineage>
        <taxon>Eukaryota</taxon>
        <taxon>Fungi</taxon>
        <taxon>Fungi incertae sedis</taxon>
        <taxon>Chytridiomycota</taxon>
        <taxon>Chytridiomycota incertae sedis</taxon>
        <taxon>Chytridiomycetes</taxon>
        <taxon>Rhizophydiales</taxon>
        <taxon>Rhizophydiales incertae sedis</taxon>
        <taxon>Polyrhizophydium</taxon>
    </lineage>
</organism>
<dbReference type="Proteomes" id="UP001527925">
    <property type="component" value="Unassembled WGS sequence"/>
</dbReference>
<dbReference type="InterPro" id="IPR019585">
    <property type="entry name" value="Rpn7/CSN1"/>
</dbReference>
<keyword evidence="5" id="KW-0736">Signalosome</keyword>
<evidence type="ECO:0000256" key="2">
    <source>
        <dbReference type="ARBA" id="ARBA00004496"/>
    </source>
</evidence>
<evidence type="ECO:0000259" key="8">
    <source>
        <dbReference type="PROSITE" id="PS50250"/>
    </source>
</evidence>
<sequence>MDVNTPKSDTAPVGPLAGPGGIGGDASTSPMAADGHSGDSGRKKRARVHVLSATIDLETHIANYKDRGARIDRLMFIADRCPPLQADASALAITEIKQTSNAEKYLQAVTRLNEALYAQRKPMQPVDEKWVEETRQAVRAKTERLESELKSYRANSIKESIRMGYTDLGDHLFDAGDLSGALKHYTRTKDYCATQKHILDMCMRVIRTGISIGNFAHAHTFLVKAESIPDPPEREKLSSKIASIMGIINMESGAYRKAAKNFLSIQFAHADVIFETLSPNDIAVYGAITALASFERSELKSQVFENSDFKQFLELEPQIREMLYNFHALKFQACLEIMARIKNDLLLDIYLHEHLDTLFQLIRKKAIVQYFYPFMSVDMNKMAENLYCTVSELEHEVAALIREGQIQARIDSHNKILRVKRTNQRSQLYAKSLEMAADYAFQRRLTVLRGKLLERELVVSMARR</sequence>
<dbReference type="SMART" id="SM00088">
    <property type="entry name" value="PINT"/>
    <property type="match status" value="1"/>
</dbReference>
<proteinExistence type="inferred from homology"/>
<dbReference type="Pfam" id="PF10602">
    <property type="entry name" value="RPN7"/>
    <property type="match status" value="1"/>
</dbReference>
<accession>A0ABR4NHC9</accession>
<comment type="similarity">
    <text evidence="3">Belongs to the CSN1 family.</text>
</comment>
<dbReference type="EMBL" id="JADGIZ020000005">
    <property type="protein sequence ID" value="KAL2918871.1"/>
    <property type="molecule type" value="Genomic_DNA"/>
</dbReference>